<evidence type="ECO:0000256" key="6">
    <source>
        <dbReference type="ARBA" id="ARBA00023136"/>
    </source>
</evidence>
<evidence type="ECO:0000256" key="9">
    <source>
        <dbReference type="SAM" id="MobiDB-lite"/>
    </source>
</evidence>
<organism evidence="11 12">
    <name type="scientific">Sphagnum troendelagicum</name>
    <dbReference type="NCBI Taxonomy" id="128251"/>
    <lineage>
        <taxon>Eukaryota</taxon>
        <taxon>Viridiplantae</taxon>
        <taxon>Streptophyta</taxon>
        <taxon>Embryophyta</taxon>
        <taxon>Bryophyta</taxon>
        <taxon>Sphagnophytina</taxon>
        <taxon>Sphagnopsida</taxon>
        <taxon>Sphagnales</taxon>
        <taxon>Sphagnaceae</taxon>
        <taxon>Sphagnum</taxon>
    </lineage>
</organism>
<dbReference type="InterPro" id="IPR008942">
    <property type="entry name" value="ENTH_VHS"/>
</dbReference>
<dbReference type="InterPro" id="IPR011417">
    <property type="entry name" value="ANTH_dom"/>
</dbReference>
<dbReference type="SUPFAM" id="SSF48464">
    <property type="entry name" value="ENTH/VHS domain"/>
    <property type="match status" value="1"/>
</dbReference>
<evidence type="ECO:0000313" key="12">
    <source>
        <dbReference type="Proteomes" id="UP001497512"/>
    </source>
</evidence>
<accession>A0ABP0U476</accession>
<keyword evidence="12" id="KW-1185">Reference proteome</keyword>
<keyword evidence="6" id="KW-0472">Membrane</keyword>
<feature type="region of interest" description="Disordered" evidence="9">
    <location>
        <begin position="324"/>
        <end position="386"/>
    </location>
</feature>
<dbReference type="EMBL" id="OZ019911">
    <property type="protein sequence ID" value="CAK9212324.1"/>
    <property type="molecule type" value="Genomic_DNA"/>
</dbReference>
<protein>
    <recommendedName>
        <fullName evidence="10">ENTH domain-containing protein</fullName>
    </recommendedName>
</protein>
<dbReference type="SMART" id="SM00273">
    <property type="entry name" value="ENTH"/>
    <property type="match status" value="1"/>
</dbReference>
<dbReference type="CDD" id="cd16987">
    <property type="entry name" value="ANTH_N_AP180_plant"/>
    <property type="match status" value="1"/>
</dbReference>
<proteinExistence type="predicted"/>
<dbReference type="InterPro" id="IPR045192">
    <property type="entry name" value="AP180-like"/>
</dbReference>
<evidence type="ECO:0000256" key="4">
    <source>
        <dbReference type="ARBA" id="ARBA00022583"/>
    </source>
</evidence>
<dbReference type="Proteomes" id="UP001497512">
    <property type="component" value="Chromosome 19"/>
</dbReference>
<dbReference type="Pfam" id="PF07651">
    <property type="entry name" value="ANTH"/>
    <property type="match status" value="1"/>
</dbReference>
<feature type="region of interest" description="Disordered" evidence="9">
    <location>
        <begin position="157"/>
        <end position="190"/>
    </location>
</feature>
<reference evidence="11" key="1">
    <citation type="submission" date="2024-02" db="EMBL/GenBank/DDBJ databases">
        <authorList>
            <consortium name="ELIXIR-Norway"/>
            <consortium name="Elixir Norway"/>
        </authorList>
    </citation>
    <scope>NUCLEOTIDE SEQUENCE</scope>
</reference>
<evidence type="ECO:0000256" key="3">
    <source>
        <dbReference type="ARBA" id="ARBA00004600"/>
    </source>
</evidence>
<sequence>MAPRKLRQALGVVKDQTSISIAKVGGTKAPDLDVALVKACSHDEFFDDRYVEEVLHLTSLSRGYVHACVVGLHKRLSKTHNWIVALKSLMLIHRLLREGDPSFEHELLHATDHGMRMLNLSHFRDDSDSHSWDYSSFVRTFSLFLDERLDCLFSGTTSSSDRHPGGQSAHRRSKYSRDGSPSRSHSRSRYADVPIKEMGVKMLLEKLPALQQLLERVLGCRPTGAAKTNSLVQIALYPVVKESFQLYADISEGTTILLEGFFEMEQRDTVKAFDIYNRSAKQSDELHNFYNLCKKYGIGRSSEYPTIQKISQEHLDTMEDFLRTHSHSQRSKSPEPQPLQLEYRPETPQLEPTPETPQPEPTSEPEVVVPEPEAVVPPPPEVPQVQPERVQSEGDLLNLEKATISQQDQEDRLALALFSGTSGITSEQGTQLNGGALQSDAADSGKAGWELALVASVSDLSKPTSAPMAGGFDPLLLTSMYDQGAVWQKQSAAAIPAGSASSVCIPNRPASSFLALPAPPGGMPIGETGEDPFAASLAIPPPAYVQMADMTVKQQLLVQEQIMWQKYQADGMHGEQSLMKVYSNPYRGMVPQSPFGFPHYGLGMPYYGVGMPIGNYSTSY</sequence>
<dbReference type="PROSITE" id="PS50942">
    <property type="entry name" value="ENTH"/>
    <property type="match status" value="1"/>
</dbReference>
<dbReference type="Gene3D" id="1.20.58.150">
    <property type="entry name" value="ANTH domain"/>
    <property type="match status" value="1"/>
</dbReference>
<evidence type="ECO:0000256" key="1">
    <source>
        <dbReference type="ARBA" id="ARBA00004132"/>
    </source>
</evidence>
<comment type="subcellular location">
    <subcellularLocation>
        <location evidence="1">Cytoplasmic vesicle</location>
        <location evidence="1">Clathrin-coated vesicle</location>
    </subcellularLocation>
    <subcellularLocation>
        <location evidence="2">Golgi apparatus</location>
    </subcellularLocation>
    <subcellularLocation>
        <location evidence="3">Membrane</location>
        <location evidence="3">Clathrin-coated pit</location>
    </subcellularLocation>
</comment>
<feature type="compositionally biased region" description="Low complexity" evidence="9">
    <location>
        <begin position="364"/>
        <end position="374"/>
    </location>
</feature>
<evidence type="ECO:0000256" key="5">
    <source>
        <dbReference type="ARBA" id="ARBA00023034"/>
    </source>
</evidence>
<feature type="domain" description="ENTH" evidence="10">
    <location>
        <begin position="24"/>
        <end position="159"/>
    </location>
</feature>
<dbReference type="PANTHER" id="PTHR22951:SF13">
    <property type="entry name" value="ASSEMBLY PROTEIN, PUTATIVE, EXPRESSED-RELATED"/>
    <property type="match status" value="1"/>
</dbReference>
<evidence type="ECO:0000256" key="7">
    <source>
        <dbReference type="ARBA" id="ARBA00023176"/>
    </source>
</evidence>
<evidence type="ECO:0000256" key="8">
    <source>
        <dbReference type="ARBA" id="ARBA00023329"/>
    </source>
</evidence>
<dbReference type="InterPro" id="IPR014712">
    <property type="entry name" value="ANTH_dom_sf"/>
</dbReference>
<gene>
    <name evidence="11" type="ORF">CSSPTR1EN2_LOCUS11179</name>
</gene>
<dbReference type="InterPro" id="IPR013809">
    <property type="entry name" value="ENTH"/>
</dbReference>
<dbReference type="InterPro" id="IPR048050">
    <property type="entry name" value="ANTH_N_plant"/>
</dbReference>
<keyword evidence="5" id="KW-0333">Golgi apparatus</keyword>
<dbReference type="Gene3D" id="1.25.40.90">
    <property type="match status" value="1"/>
</dbReference>
<evidence type="ECO:0000259" key="10">
    <source>
        <dbReference type="PROSITE" id="PS50942"/>
    </source>
</evidence>
<name>A0ABP0U476_9BRYO</name>
<keyword evidence="8" id="KW-0968">Cytoplasmic vesicle</keyword>
<keyword evidence="7" id="KW-0168">Coated pit</keyword>
<dbReference type="SUPFAM" id="SSF89009">
    <property type="entry name" value="GAT-like domain"/>
    <property type="match status" value="1"/>
</dbReference>
<keyword evidence="4" id="KW-0254">Endocytosis</keyword>
<evidence type="ECO:0000313" key="11">
    <source>
        <dbReference type="EMBL" id="CAK9212324.1"/>
    </source>
</evidence>
<dbReference type="PANTHER" id="PTHR22951">
    <property type="entry name" value="CLATHRIN ASSEMBLY PROTEIN"/>
    <property type="match status" value="1"/>
</dbReference>
<evidence type="ECO:0000256" key="2">
    <source>
        <dbReference type="ARBA" id="ARBA00004555"/>
    </source>
</evidence>